<dbReference type="GO" id="GO:0006099">
    <property type="term" value="P:tricarboxylic acid cycle"/>
    <property type="evidence" value="ECO:0007669"/>
    <property type="project" value="TreeGrafter"/>
</dbReference>
<dbReference type="Proteomes" id="UP000019478">
    <property type="component" value="Unassembled WGS sequence"/>
</dbReference>
<dbReference type="SUPFAM" id="SSF52210">
    <property type="entry name" value="Succinyl-CoA synthetase domains"/>
    <property type="match status" value="2"/>
</dbReference>
<reference evidence="4 5" key="1">
    <citation type="submission" date="2013-03" db="EMBL/GenBank/DDBJ databases">
        <title>The Genome Sequence of Capronia epimyces CBS 606.96.</title>
        <authorList>
            <consortium name="The Broad Institute Genomics Platform"/>
            <person name="Cuomo C."/>
            <person name="de Hoog S."/>
            <person name="Gorbushina A."/>
            <person name="Walker B."/>
            <person name="Young S.K."/>
            <person name="Zeng Q."/>
            <person name="Gargeya S."/>
            <person name="Fitzgerald M."/>
            <person name="Haas B."/>
            <person name="Abouelleil A."/>
            <person name="Allen A.W."/>
            <person name="Alvarado L."/>
            <person name="Arachchi H.M."/>
            <person name="Berlin A.M."/>
            <person name="Chapman S.B."/>
            <person name="Gainer-Dewar J."/>
            <person name="Goldberg J."/>
            <person name="Griggs A."/>
            <person name="Gujja S."/>
            <person name="Hansen M."/>
            <person name="Howarth C."/>
            <person name="Imamovic A."/>
            <person name="Ireland A."/>
            <person name="Larimer J."/>
            <person name="McCowan C."/>
            <person name="Murphy C."/>
            <person name="Pearson M."/>
            <person name="Poon T.W."/>
            <person name="Priest M."/>
            <person name="Roberts A."/>
            <person name="Saif S."/>
            <person name="Shea T."/>
            <person name="Sisk P."/>
            <person name="Sykes S."/>
            <person name="Wortman J."/>
            <person name="Nusbaum C."/>
            <person name="Birren B."/>
        </authorList>
    </citation>
    <scope>NUCLEOTIDE SEQUENCE [LARGE SCALE GENOMIC DNA]</scope>
    <source>
        <strain evidence="4 5">CBS 606.96</strain>
    </source>
</reference>
<dbReference type="eggNOG" id="KOG1255">
    <property type="taxonomic scope" value="Eukaryota"/>
</dbReference>
<dbReference type="FunFam" id="3.40.50.261:FF:000017">
    <property type="entry name" value="Succinyl-CoA synthetase subunit alpha"/>
    <property type="match status" value="1"/>
</dbReference>
<dbReference type="GO" id="GO:0005739">
    <property type="term" value="C:mitochondrion"/>
    <property type="evidence" value="ECO:0007669"/>
    <property type="project" value="TreeGrafter"/>
</dbReference>
<dbReference type="PRINTS" id="PR01798">
    <property type="entry name" value="SCOASYNTHASE"/>
</dbReference>
<proteinExistence type="predicted"/>
<keyword evidence="5" id="KW-1185">Reference proteome</keyword>
<dbReference type="Gene3D" id="3.40.50.720">
    <property type="entry name" value="NAD(P)-binding Rossmann-like Domain"/>
    <property type="match status" value="1"/>
</dbReference>
<dbReference type="eggNOG" id="KOG2799">
    <property type="taxonomic scope" value="Eukaryota"/>
</dbReference>
<dbReference type="InterPro" id="IPR036291">
    <property type="entry name" value="NAD(P)-bd_dom_sf"/>
</dbReference>
<protein>
    <submittedName>
        <fullName evidence="4">Succinyl-CoA synthetase alpha subunit</fullName>
    </submittedName>
</protein>
<sequence>MSRVISTRGFRSQIASQRALHKHSTYGNAFPFTTSANRQSYADTIHNLKIGKHTRVLYQGFTGRQATMNAKESLDWGTNIVGGVKPGFEGEHLGLPVLPSVRVAVEKLKPDASAIYVPGDGTVAALEEAIENEIPLIVAVAEHIPLHDTLRIHEMLRTQSKTRLVGANCPGIINVQGRCRLGFQPLPFFTEGRVGIVAKSGTLSYEAVASTTRAGLGQTYCISMGGDVLAGTNFVEAFQVLVEDEYTEGIIMIGELGGSAELRAAEWINNYNRRIANPKPFMALIGGIQAPPGRIMGHAGAWAAPGEASAAQKIKILEDVGVTVVDHPEKLGAGMKTLLAERTWAGTQDRTAAGAGQRRGYHTAPRRPKAFDPGKSVVEQRRRLYIKQSQAFDMLNARGVPTVVSPTIHEEKFIAISIDREMRQPCIIASPTTDPSQAFQLSRKFPFAYGTDAPTSPDMLEKVSSHLGVSGKCQPALGKLIAGLVDLFMSKEAFVLQTKVVMGEEGTLQVQGAKFGFDDAAFRSSKRQADIHALRDFQSEVPEEVEAENEGMIYVKLAGEGSIGTIVNGAGLAMNTVDALVARGGHPANFMDTGGKATSETIKAGFRIVTSDPRVKCIFVNIFGGLTLGDMIANGILMAFRDLDLKVPVVVRIRGTREAEGQKLIRDSGLKLDAFGRSSRIANSLQSLSLWLTDVLETRLL</sequence>
<dbReference type="PANTHER" id="PTHR11117">
    <property type="entry name" value="SUCCINYL-COA LIGASE SUBUNIT ALPHA"/>
    <property type="match status" value="1"/>
</dbReference>
<dbReference type="OrthoDB" id="1664372at2759"/>
<dbReference type="Gene3D" id="3.40.50.261">
    <property type="entry name" value="Succinyl-CoA synthetase domains"/>
    <property type="match status" value="2"/>
</dbReference>
<dbReference type="GO" id="GO:0009361">
    <property type="term" value="C:succinate-CoA ligase complex (ADP-forming)"/>
    <property type="evidence" value="ECO:0007669"/>
    <property type="project" value="TreeGrafter"/>
</dbReference>
<dbReference type="InterPro" id="IPR003781">
    <property type="entry name" value="CoA-bd"/>
</dbReference>
<dbReference type="FunFam" id="3.40.50.720:FF:000340">
    <property type="entry name" value="Succinyl-CoA synthetase subunit alpha"/>
    <property type="match status" value="1"/>
</dbReference>
<evidence type="ECO:0000259" key="3">
    <source>
        <dbReference type="SMART" id="SM00881"/>
    </source>
</evidence>
<dbReference type="GeneID" id="19173719"/>
<evidence type="ECO:0000313" key="4">
    <source>
        <dbReference type="EMBL" id="EXJ77409.1"/>
    </source>
</evidence>
<dbReference type="EMBL" id="AMGY01000010">
    <property type="protein sequence ID" value="EXJ77409.1"/>
    <property type="molecule type" value="Genomic_DNA"/>
</dbReference>
<dbReference type="FunFam" id="3.40.50.261:FF:000001">
    <property type="entry name" value="Succinate--CoA ligase [ADP-forming] subunit beta"/>
    <property type="match status" value="1"/>
</dbReference>
<dbReference type="InterPro" id="IPR017866">
    <property type="entry name" value="Succ-CoA_synthase_bsu_CS"/>
</dbReference>
<comment type="caution">
    <text evidence="4">The sequence shown here is derived from an EMBL/GenBank/DDBJ whole genome shotgun (WGS) entry which is preliminary data.</text>
</comment>
<dbReference type="Gene3D" id="3.30.470.20">
    <property type="entry name" value="ATP-grasp fold, B domain"/>
    <property type="match status" value="1"/>
</dbReference>
<feature type="region of interest" description="Disordered" evidence="2">
    <location>
        <begin position="349"/>
        <end position="372"/>
    </location>
</feature>
<evidence type="ECO:0000256" key="1">
    <source>
        <dbReference type="ARBA" id="ARBA00022741"/>
    </source>
</evidence>
<name>W9Y4P3_9EURO</name>
<gene>
    <name evidence="4" type="ORF">A1O3_09635</name>
</gene>
<keyword evidence="1" id="KW-0547">Nucleotide-binding</keyword>
<dbReference type="SUPFAM" id="SSF51735">
    <property type="entry name" value="NAD(P)-binding Rossmann-fold domains"/>
    <property type="match status" value="1"/>
</dbReference>
<dbReference type="GO" id="GO:0004776">
    <property type="term" value="F:succinate-CoA ligase (GDP-forming) activity"/>
    <property type="evidence" value="ECO:0007669"/>
    <property type="project" value="TreeGrafter"/>
</dbReference>
<dbReference type="GO" id="GO:0004775">
    <property type="term" value="F:succinate-CoA ligase (ADP-forming) activity"/>
    <property type="evidence" value="ECO:0007669"/>
    <property type="project" value="TreeGrafter"/>
</dbReference>
<evidence type="ECO:0000256" key="2">
    <source>
        <dbReference type="SAM" id="MobiDB-lite"/>
    </source>
</evidence>
<dbReference type="SMART" id="SM00881">
    <property type="entry name" value="CoA_binding"/>
    <property type="match status" value="1"/>
</dbReference>
<dbReference type="Pfam" id="PF02629">
    <property type="entry name" value="CoA_binding"/>
    <property type="match status" value="1"/>
</dbReference>
<feature type="domain" description="CoA-binding" evidence="3">
    <location>
        <begin position="49"/>
        <end position="144"/>
    </location>
</feature>
<dbReference type="GO" id="GO:0000166">
    <property type="term" value="F:nucleotide binding"/>
    <property type="evidence" value="ECO:0007669"/>
    <property type="project" value="UniProtKB-KW"/>
</dbReference>
<dbReference type="PANTHER" id="PTHR11117:SF6">
    <property type="entry name" value="SYNTHETASE SUBUNIT ALPHA, PUTATIVE (AFU_ORTHOLOGUE AFUA_1G10830)-RELATED"/>
    <property type="match status" value="1"/>
</dbReference>
<organism evidence="4 5">
    <name type="scientific">Capronia epimyces CBS 606.96</name>
    <dbReference type="NCBI Taxonomy" id="1182542"/>
    <lineage>
        <taxon>Eukaryota</taxon>
        <taxon>Fungi</taxon>
        <taxon>Dikarya</taxon>
        <taxon>Ascomycota</taxon>
        <taxon>Pezizomycotina</taxon>
        <taxon>Eurotiomycetes</taxon>
        <taxon>Chaetothyriomycetidae</taxon>
        <taxon>Chaetothyriales</taxon>
        <taxon>Herpotrichiellaceae</taxon>
        <taxon>Capronia</taxon>
    </lineage>
</organism>
<dbReference type="RefSeq" id="XP_007737919.1">
    <property type="nucleotide sequence ID" value="XM_007739729.1"/>
</dbReference>
<dbReference type="InterPro" id="IPR005811">
    <property type="entry name" value="SUCC_ACL_C"/>
</dbReference>
<dbReference type="InterPro" id="IPR016102">
    <property type="entry name" value="Succinyl-CoA_synth-like"/>
</dbReference>
<dbReference type="Pfam" id="PF00549">
    <property type="entry name" value="Ligase_CoA"/>
    <property type="match status" value="2"/>
</dbReference>
<feature type="compositionally biased region" description="Basic residues" evidence="2">
    <location>
        <begin position="359"/>
        <end position="368"/>
    </location>
</feature>
<dbReference type="AlphaFoldDB" id="W9Y4P3"/>
<dbReference type="STRING" id="1182542.W9Y4P3"/>
<evidence type="ECO:0000313" key="5">
    <source>
        <dbReference type="Proteomes" id="UP000019478"/>
    </source>
</evidence>
<dbReference type="HOGENOM" id="CLU_015460_0_0_1"/>
<accession>W9Y4P3</accession>
<dbReference type="PROSITE" id="PS01217">
    <property type="entry name" value="SUCCINYL_COA_LIG_3"/>
    <property type="match status" value="1"/>
</dbReference>